<keyword evidence="3" id="KW-1185">Reference proteome</keyword>
<keyword evidence="1" id="KW-1133">Transmembrane helix</keyword>
<name>E4XE61_OIKDI</name>
<dbReference type="EMBL" id="FN653040">
    <property type="protein sequence ID" value="CBY19451.1"/>
    <property type="molecule type" value="Genomic_DNA"/>
</dbReference>
<dbReference type="InParanoid" id="E4XE61"/>
<reference evidence="2" key="1">
    <citation type="journal article" date="2010" name="Science">
        <title>Plasticity of animal genome architecture unmasked by rapid evolution of a pelagic tunicate.</title>
        <authorList>
            <person name="Denoeud F."/>
            <person name="Henriet S."/>
            <person name="Mungpakdee S."/>
            <person name="Aury J.M."/>
            <person name="Da Silva C."/>
            <person name="Brinkmann H."/>
            <person name="Mikhaleva J."/>
            <person name="Olsen L.C."/>
            <person name="Jubin C."/>
            <person name="Canestro C."/>
            <person name="Bouquet J.M."/>
            <person name="Danks G."/>
            <person name="Poulain J."/>
            <person name="Campsteijn C."/>
            <person name="Adamski M."/>
            <person name="Cross I."/>
            <person name="Yadetie F."/>
            <person name="Muffato M."/>
            <person name="Louis A."/>
            <person name="Butcher S."/>
            <person name="Tsagkogeorga G."/>
            <person name="Konrad A."/>
            <person name="Singh S."/>
            <person name="Jensen M.F."/>
            <person name="Cong E.H."/>
            <person name="Eikeseth-Otteraa H."/>
            <person name="Noel B."/>
            <person name="Anthouard V."/>
            <person name="Porcel B.M."/>
            <person name="Kachouri-Lafond R."/>
            <person name="Nishino A."/>
            <person name="Ugolini M."/>
            <person name="Chourrout P."/>
            <person name="Nishida H."/>
            <person name="Aasland R."/>
            <person name="Huzurbazar S."/>
            <person name="Westhof E."/>
            <person name="Delsuc F."/>
            <person name="Lehrach H."/>
            <person name="Reinhardt R."/>
            <person name="Weissenbach J."/>
            <person name="Roy S.W."/>
            <person name="Artiguenave F."/>
            <person name="Postlethwait J.H."/>
            <person name="Manak J.R."/>
            <person name="Thompson E.M."/>
            <person name="Jaillon O."/>
            <person name="Du Pasquier L."/>
            <person name="Boudinot P."/>
            <person name="Liberles D.A."/>
            <person name="Volff J.N."/>
            <person name="Philippe H."/>
            <person name="Lenhard B."/>
            <person name="Roest Crollius H."/>
            <person name="Wincker P."/>
            <person name="Chourrout D."/>
        </authorList>
    </citation>
    <scope>NUCLEOTIDE SEQUENCE [LARGE SCALE GENOMIC DNA]</scope>
</reference>
<feature type="transmembrane region" description="Helical" evidence="1">
    <location>
        <begin position="76"/>
        <end position="94"/>
    </location>
</feature>
<evidence type="ECO:0000313" key="2">
    <source>
        <dbReference type="EMBL" id="CBY19451.1"/>
    </source>
</evidence>
<sequence length="188" mass="21346">MAWRWCLWRWRRKIGGIEFGGGVATERAVTGRLIETQIGGGAARPEHKHTTTQNGASRVATAHHCHGDINESPPSFLSVLIFAVGNFVVIAIRFRETTIRFRNFDFEEDKNNEALILQSERREIWNLIVSGVLLLTEIILSLAIYARIIDFGDDIRRQELVVLGEQIAYFFPCCENRKALIKPPIVSI</sequence>
<organism evidence="2">
    <name type="scientific">Oikopleura dioica</name>
    <name type="common">Tunicate</name>
    <dbReference type="NCBI Taxonomy" id="34765"/>
    <lineage>
        <taxon>Eukaryota</taxon>
        <taxon>Metazoa</taxon>
        <taxon>Chordata</taxon>
        <taxon>Tunicata</taxon>
        <taxon>Appendicularia</taxon>
        <taxon>Copelata</taxon>
        <taxon>Oikopleuridae</taxon>
        <taxon>Oikopleura</taxon>
    </lineage>
</organism>
<feature type="transmembrane region" description="Helical" evidence="1">
    <location>
        <begin position="124"/>
        <end position="146"/>
    </location>
</feature>
<dbReference type="AlphaFoldDB" id="E4XE61"/>
<proteinExistence type="predicted"/>
<keyword evidence="1" id="KW-0812">Transmembrane</keyword>
<evidence type="ECO:0000256" key="1">
    <source>
        <dbReference type="SAM" id="Phobius"/>
    </source>
</evidence>
<protein>
    <submittedName>
        <fullName evidence="2">Uncharacterized protein</fullName>
    </submittedName>
</protein>
<gene>
    <name evidence="2" type="ORF">GSOID_T00008465001</name>
</gene>
<keyword evidence="1" id="KW-0472">Membrane</keyword>
<accession>E4XE61</accession>
<evidence type="ECO:0000313" key="3">
    <source>
        <dbReference type="Proteomes" id="UP000001307"/>
    </source>
</evidence>
<dbReference type="Proteomes" id="UP000001307">
    <property type="component" value="Unassembled WGS sequence"/>
</dbReference>